<dbReference type="Proteomes" id="UP000685013">
    <property type="component" value="Chromosome 10"/>
</dbReference>
<evidence type="ECO:0000313" key="1">
    <source>
        <dbReference type="EMBL" id="KAG6590374.1"/>
    </source>
</evidence>
<organism evidence="1 2">
    <name type="scientific">Cucurbita argyrosperma subsp. sororia</name>
    <dbReference type="NCBI Taxonomy" id="37648"/>
    <lineage>
        <taxon>Eukaryota</taxon>
        <taxon>Viridiplantae</taxon>
        <taxon>Streptophyta</taxon>
        <taxon>Embryophyta</taxon>
        <taxon>Tracheophyta</taxon>
        <taxon>Spermatophyta</taxon>
        <taxon>Magnoliopsida</taxon>
        <taxon>eudicotyledons</taxon>
        <taxon>Gunneridae</taxon>
        <taxon>Pentapetalae</taxon>
        <taxon>rosids</taxon>
        <taxon>fabids</taxon>
        <taxon>Cucurbitales</taxon>
        <taxon>Cucurbitaceae</taxon>
        <taxon>Cucurbiteae</taxon>
        <taxon>Cucurbita</taxon>
    </lineage>
</organism>
<evidence type="ECO:0000313" key="2">
    <source>
        <dbReference type="Proteomes" id="UP000685013"/>
    </source>
</evidence>
<dbReference type="EMBL" id="JAGKQH010000010">
    <property type="protein sequence ID" value="KAG6590374.1"/>
    <property type="molecule type" value="Genomic_DNA"/>
</dbReference>
<name>A0AAV6N170_9ROSI</name>
<protein>
    <submittedName>
        <fullName evidence="1">Uncharacterized protein</fullName>
    </submittedName>
</protein>
<sequence>MVILEESQCLTWILYLFNVGDERNGLTELLMLFMRTHMVKFVWPVLQSFDLQNSLGTEMNARQVNSEIMMLANLAKKELAQACLSPSCRAAWMVSVSMSPEGSQ</sequence>
<comment type="caution">
    <text evidence="1">The sequence shown here is derived from an EMBL/GenBank/DDBJ whole genome shotgun (WGS) entry which is preliminary data.</text>
</comment>
<proteinExistence type="predicted"/>
<keyword evidence="2" id="KW-1185">Reference proteome</keyword>
<dbReference type="AlphaFoldDB" id="A0AAV6N170"/>
<gene>
    <name evidence="1" type="ORF">SDJN03_15797</name>
</gene>
<accession>A0AAV6N170</accession>
<feature type="non-terminal residue" evidence="1">
    <location>
        <position position="1"/>
    </location>
</feature>
<reference evidence="1 2" key="1">
    <citation type="journal article" date="2021" name="Hortic Res">
        <title>The domestication of Cucurbita argyrosperma as revealed by the genome of its wild relative.</title>
        <authorList>
            <person name="Barrera-Redondo J."/>
            <person name="Sanchez-de la Vega G."/>
            <person name="Aguirre-Liguori J.A."/>
            <person name="Castellanos-Morales G."/>
            <person name="Gutierrez-Guerrero Y.T."/>
            <person name="Aguirre-Dugua X."/>
            <person name="Aguirre-Planter E."/>
            <person name="Tenaillon M.I."/>
            <person name="Lira-Saade R."/>
            <person name="Eguiarte L.E."/>
        </authorList>
    </citation>
    <scope>NUCLEOTIDE SEQUENCE [LARGE SCALE GENOMIC DNA]</scope>
    <source>
        <strain evidence="1">JBR-2021</strain>
    </source>
</reference>